<dbReference type="Proteomes" id="UP000515743">
    <property type="component" value="Chromosome"/>
</dbReference>
<proteinExistence type="predicted"/>
<dbReference type="KEGG" id="cik:H0194_02775"/>
<keyword evidence="3" id="KW-1185">Reference proteome</keyword>
<keyword evidence="1" id="KW-0812">Transmembrane</keyword>
<evidence type="ECO:0000313" key="3">
    <source>
        <dbReference type="Proteomes" id="UP000515743"/>
    </source>
</evidence>
<name>A0A7G7CQV5_9CORY</name>
<dbReference type="AlphaFoldDB" id="A0A7G7CQV5"/>
<evidence type="ECO:0000256" key="1">
    <source>
        <dbReference type="SAM" id="Phobius"/>
    </source>
</evidence>
<feature type="transmembrane region" description="Helical" evidence="1">
    <location>
        <begin position="146"/>
        <end position="169"/>
    </location>
</feature>
<sequence>MSFTSWDRTKRTVPILLEGDGPTQLGIFTDKTAEVAGQTWKLDVNPKLGASATLADDRVFRAAGNLSRDDRIEVSLDGRTFALINENAGDWIIEDAEENKVAQFSSRNSGVRKAIVEFSDGAMEELGQENVAALSWFARLVLESKLGGSSTAIIATLVFLSAVAVLAVLF</sequence>
<gene>
    <name evidence="2" type="ORF">H0194_02775</name>
</gene>
<evidence type="ECO:0000313" key="2">
    <source>
        <dbReference type="EMBL" id="QNE89971.1"/>
    </source>
</evidence>
<accession>A0A7G7CQV5</accession>
<dbReference type="EMBL" id="CP059404">
    <property type="protein sequence ID" value="QNE89971.1"/>
    <property type="molecule type" value="Genomic_DNA"/>
</dbReference>
<keyword evidence="1" id="KW-1133">Transmembrane helix</keyword>
<protein>
    <submittedName>
        <fullName evidence="2">Uncharacterized protein</fullName>
    </submittedName>
</protein>
<dbReference type="RefSeq" id="WP_185176345.1">
    <property type="nucleotide sequence ID" value="NZ_CP059404.1"/>
</dbReference>
<organism evidence="2 3">
    <name type="scientific">Corynebacterium incognita</name>
    <dbReference type="NCBI Taxonomy" id="2754725"/>
    <lineage>
        <taxon>Bacteria</taxon>
        <taxon>Bacillati</taxon>
        <taxon>Actinomycetota</taxon>
        <taxon>Actinomycetes</taxon>
        <taxon>Mycobacteriales</taxon>
        <taxon>Corynebacteriaceae</taxon>
        <taxon>Corynebacterium</taxon>
    </lineage>
</organism>
<reference evidence="2 3" key="1">
    <citation type="submission" date="2020-07" db="EMBL/GenBank/DDBJ databases">
        <title>Complete genome and description of Corynebacterium incognita strain Marseille-Q3630 sp. nov.</title>
        <authorList>
            <person name="Boxberger M."/>
        </authorList>
    </citation>
    <scope>NUCLEOTIDE SEQUENCE [LARGE SCALE GENOMIC DNA]</scope>
    <source>
        <strain evidence="2 3">Marseille-Q3630</strain>
    </source>
</reference>
<keyword evidence="1" id="KW-0472">Membrane</keyword>